<dbReference type="PRINTS" id="PR00080">
    <property type="entry name" value="SDRFAMILY"/>
</dbReference>
<dbReference type="PRINTS" id="PR00081">
    <property type="entry name" value="GDHRDH"/>
</dbReference>
<gene>
    <name evidence="3" type="ORF">DKY63_09120</name>
</gene>
<dbReference type="SUPFAM" id="SSF51735">
    <property type="entry name" value="NAD(P)-binding Rossmann-fold domains"/>
    <property type="match status" value="1"/>
</dbReference>
<accession>A0A2Z4RFW5</accession>
<dbReference type="AlphaFoldDB" id="A0A2Z4RFW5"/>
<proteinExistence type="inferred from homology"/>
<dbReference type="Proteomes" id="UP000250299">
    <property type="component" value="Chromosome"/>
</dbReference>
<dbReference type="PROSITE" id="PS00061">
    <property type="entry name" value="ADH_SHORT"/>
    <property type="match status" value="1"/>
</dbReference>
<evidence type="ECO:0000313" key="4">
    <source>
        <dbReference type="Proteomes" id="UP000250299"/>
    </source>
</evidence>
<protein>
    <submittedName>
        <fullName evidence="3">SDR family NAD(P)-dependent oxidoreductase</fullName>
    </submittedName>
</protein>
<dbReference type="RefSeq" id="WP_096511885.1">
    <property type="nucleotide sequence ID" value="NZ_CP029693.1"/>
</dbReference>
<dbReference type="InterPro" id="IPR002347">
    <property type="entry name" value="SDR_fam"/>
</dbReference>
<dbReference type="InterPro" id="IPR036291">
    <property type="entry name" value="NAD(P)-bd_dom_sf"/>
</dbReference>
<dbReference type="InterPro" id="IPR020904">
    <property type="entry name" value="Sc_DH/Rdtase_CS"/>
</dbReference>
<reference evidence="3 4" key="1">
    <citation type="submission" date="2018-05" db="EMBL/GenBank/DDBJ databases">
        <title>Whole genome sequence of Pseudomonas putida JBC17.</title>
        <authorList>
            <person name="Lee Y.H."/>
            <person name="David K."/>
        </authorList>
    </citation>
    <scope>NUCLEOTIDE SEQUENCE [LARGE SCALE GENOMIC DNA]</scope>
    <source>
        <strain evidence="3 4">JBC17</strain>
    </source>
</reference>
<organism evidence="3 4">
    <name type="scientific">Pseudomonas putida</name>
    <name type="common">Arthrobacter siderocapsulatus</name>
    <dbReference type="NCBI Taxonomy" id="303"/>
    <lineage>
        <taxon>Bacteria</taxon>
        <taxon>Pseudomonadati</taxon>
        <taxon>Pseudomonadota</taxon>
        <taxon>Gammaproteobacteria</taxon>
        <taxon>Pseudomonadales</taxon>
        <taxon>Pseudomonadaceae</taxon>
        <taxon>Pseudomonas</taxon>
    </lineage>
</organism>
<dbReference type="PANTHER" id="PTHR42760:SF135">
    <property type="entry name" value="BLL7886 PROTEIN"/>
    <property type="match status" value="1"/>
</dbReference>
<dbReference type="Pfam" id="PF00106">
    <property type="entry name" value="adh_short"/>
    <property type="match status" value="1"/>
</dbReference>
<comment type="similarity">
    <text evidence="1 2">Belongs to the short-chain dehydrogenases/reductases (SDR) family.</text>
</comment>
<dbReference type="PANTHER" id="PTHR42760">
    <property type="entry name" value="SHORT-CHAIN DEHYDROGENASES/REDUCTASES FAMILY MEMBER"/>
    <property type="match status" value="1"/>
</dbReference>
<evidence type="ECO:0000256" key="2">
    <source>
        <dbReference type="RuleBase" id="RU000363"/>
    </source>
</evidence>
<name>A0A2Z4RFW5_PSEPU</name>
<dbReference type="GO" id="GO:0030497">
    <property type="term" value="P:fatty acid elongation"/>
    <property type="evidence" value="ECO:0007669"/>
    <property type="project" value="TreeGrafter"/>
</dbReference>
<dbReference type="OrthoDB" id="118015at2"/>
<dbReference type="GO" id="GO:0016616">
    <property type="term" value="F:oxidoreductase activity, acting on the CH-OH group of donors, NAD or NADP as acceptor"/>
    <property type="evidence" value="ECO:0007669"/>
    <property type="project" value="TreeGrafter"/>
</dbReference>
<dbReference type="EMBL" id="CP029693">
    <property type="protein sequence ID" value="AWY40051.1"/>
    <property type="molecule type" value="Genomic_DNA"/>
</dbReference>
<evidence type="ECO:0000313" key="3">
    <source>
        <dbReference type="EMBL" id="AWY40051.1"/>
    </source>
</evidence>
<dbReference type="Gene3D" id="3.40.50.720">
    <property type="entry name" value="NAD(P)-binding Rossmann-like Domain"/>
    <property type="match status" value="1"/>
</dbReference>
<sequence length="232" mass="23368">MSDALVVVTGAAGALGRVVAQTFLAQGRPVVLVDCSEQALQSVYEGVSGDKHFVVVDLTDTAATQTALGKVFQAKGPAGVLCNIAGGFAMGSDVHDADGTVWQQMMDLNVATVLNTCRASVPGMLAAGTGKIINVSAASAITGKGSMGAYCAAKSSVARITESMAQELRGHGINVNAVAPSIIDSAANRAAMPDVDPSLWVSPQQLAAVFHFLASDAASALNGAVIPVVGLS</sequence>
<evidence type="ECO:0000256" key="1">
    <source>
        <dbReference type="ARBA" id="ARBA00006484"/>
    </source>
</evidence>